<dbReference type="SMART" id="SM00283">
    <property type="entry name" value="MA"/>
    <property type="match status" value="1"/>
</dbReference>
<keyword evidence="3 5" id="KW-0807">Transducer</keyword>
<dbReference type="PROSITE" id="PS50111">
    <property type="entry name" value="CHEMOTAXIS_TRANSDUC_2"/>
    <property type="match status" value="1"/>
</dbReference>
<dbReference type="InterPro" id="IPR004089">
    <property type="entry name" value="MCPsignal_dom"/>
</dbReference>
<dbReference type="Pfam" id="PF00015">
    <property type="entry name" value="MCPsignal"/>
    <property type="match status" value="1"/>
</dbReference>
<evidence type="ECO:0000256" key="2">
    <source>
        <dbReference type="ARBA" id="ARBA00022519"/>
    </source>
</evidence>
<feature type="domain" description="T-SNARE coiled-coil homology" evidence="7">
    <location>
        <begin position="99"/>
        <end position="161"/>
    </location>
</feature>
<dbReference type="Gene3D" id="1.10.287.950">
    <property type="entry name" value="Methyl-accepting chemotaxis protein"/>
    <property type="match status" value="1"/>
</dbReference>
<comment type="similarity">
    <text evidence="4">Belongs to the methyl-accepting chemotaxis (MCP) protein family.</text>
</comment>
<gene>
    <name evidence="8" type="ORF">Q7A36_26630</name>
</gene>
<name>A0ABT9E6Y5_9PROT</name>
<sequence>MRGVSAVQRNSIAAAQGGAYPGAGPSHAGEAAQRIRDVVRLVGDIAGQTNLLALNATIEAARAGEAGKGFAVVAGEVKALATQTARATEEIAAQVNAIQATTGQAVQSIKGIAEVVGEVDQIAAAIAAAVEEQSATAREIARDVTETARGTNDVSANIVPASAGVEATNGALLGFREATGTVARQGGTLREEFSGLLTGLWAA</sequence>
<accession>A0ABT9E6Y5</accession>
<comment type="caution">
    <text evidence="8">The sequence shown here is derived from an EMBL/GenBank/DDBJ whole genome shotgun (WGS) entry which is preliminary data.</text>
</comment>
<evidence type="ECO:0000256" key="5">
    <source>
        <dbReference type="PROSITE-ProRule" id="PRU00284"/>
    </source>
</evidence>
<dbReference type="PRINTS" id="PR00260">
    <property type="entry name" value="CHEMTRNSDUCR"/>
</dbReference>
<evidence type="ECO:0000256" key="3">
    <source>
        <dbReference type="ARBA" id="ARBA00023224"/>
    </source>
</evidence>
<dbReference type="RefSeq" id="WP_305106803.1">
    <property type="nucleotide sequence ID" value="NZ_JAUTWS010000037.1"/>
</dbReference>
<dbReference type="PANTHER" id="PTHR32089:SF112">
    <property type="entry name" value="LYSOZYME-LIKE PROTEIN-RELATED"/>
    <property type="match status" value="1"/>
</dbReference>
<dbReference type="InterPro" id="IPR004090">
    <property type="entry name" value="Chemotax_Me-accpt_rcpt"/>
</dbReference>
<keyword evidence="2" id="KW-0997">Cell inner membrane</keyword>
<evidence type="ECO:0000259" key="7">
    <source>
        <dbReference type="PROSITE" id="PS50192"/>
    </source>
</evidence>
<proteinExistence type="inferred from homology"/>
<dbReference type="SUPFAM" id="SSF58104">
    <property type="entry name" value="Methyl-accepting chemotaxis protein (MCP) signaling domain"/>
    <property type="match status" value="1"/>
</dbReference>
<dbReference type="PANTHER" id="PTHR32089">
    <property type="entry name" value="METHYL-ACCEPTING CHEMOTAXIS PROTEIN MCPB"/>
    <property type="match status" value="1"/>
</dbReference>
<evidence type="ECO:0000256" key="4">
    <source>
        <dbReference type="ARBA" id="ARBA00029447"/>
    </source>
</evidence>
<evidence type="ECO:0000313" key="8">
    <source>
        <dbReference type="EMBL" id="MDO9711947.1"/>
    </source>
</evidence>
<feature type="domain" description="Methyl-accepting transducer" evidence="6">
    <location>
        <begin position="29"/>
        <end position="169"/>
    </location>
</feature>
<reference evidence="8 9" key="1">
    <citation type="submission" date="2023-08" db="EMBL/GenBank/DDBJ databases">
        <title>The draft genome sequence of Paracraurococcus sp. LOR1-02.</title>
        <authorList>
            <person name="Kingkaew E."/>
            <person name="Tanasupawat S."/>
        </authorList>
    </citation>
    <scope>NUCLEOTIDE SEQUENCE [LARGE SCALE GENOMIC DNA]</scope>
    <source>
        <strain evidence="8 9">LOR1-02</strain>
    </source>
</reference>
<evidence type="ECO:0000313" key="9">
    <source>
        <dbReference type="Proteomes" id="UP001243009"/>
    </source>
</evidence>
<dbReference type="PROSITE" id="PS50192">
    <property type="entry name" value="T_SNARE"/>
    <property type="match status" value="1"/>
</dbReference>
<keyword evidence="2" id="KW-1003">Cell membrane</keyword>
<protein>
    <submittedName>
        <fullName evidence="8">Methyl-accepting chemotaxis protein</fullName>
    </submittedName>
</protein>
<comment type="subcellular location">
    <subcellularLocation>
        <location evidence="1">Cell inner membrane</location>
        <topology evidence="1">Multi-pass membrane protein</topology>
    </subcellularLocation>
</comment>
<evidence type="ECO:0000256" key="1">
    <source>
        <dbReference type="ARBA" id="ARBA00004429"/>
    </source>
</evidence>
<dbReference type="InterPro" id="IPR000727">
    <property type="entry name" value="T_SNARE_dom"/>
</dbReference>
<dbReference type="Proteomes" id="UP001243009">
    <property type="component" value="Unassembled WGS sequence"/>
</dbReference>
<keyword evidence="2" id="KW-0472">Membrane</keyword>
<evidence type="ECO:0000259" key="6">
    <source>
        <dbReference type="PROSITE" id="PS50111"/>
    </source>
</evidence>
<dbReference type="EMBL" id="JAUTWS010000037">
    <property type="protein sequence ID" value="MDO9711947.1"/>
    <property type="molecule type" value="Genomic_DNA"/>
</dbReference>
<keyword evidence="9" id="KW-1185">Reference proteome</keyword>
<organism evidence="8 9">
    <name type="scientific">Paracraurococcus lichenis</name>
    <dbReference type="NCBI Taxonomy" id="3064888"/>
    <lineage>
        <taxon>Bacteria</taxon>
        <taxon>Pseudomonadati</taxon>
        <taxon>Pseudomonadota</taxon>
        <taxon>Alphaproteobacteria</taxon>
        <taxon>Acetobacterales</taxon>
        <taxon>Roseomonadaceae</taxon>
        <taxon>Paracraurococcus</taxon>
    </lineage>
</organism>